<evidence type="ECO:0000313" key="1">
    <source>
        <dbReference type="EMBL" id="AJG73610.1"/>
    </source>
</evidence>
<dbReference type="InterPro" id="IPR022291">
    <property type="entry name" value="Bacteriocin_synth_cyclodeHase"/>
</dbReference>
<geneLocation type="plasmid" evidence="1 2">
    <name>3</name>
</geneLocation>
<evidence type="ECO:0000313" key="2">
    <source>
        <dbReference type="Proteomes" id="UP000031876"/>
    </source>
</evidence>
<dbReference type="InterPro" id="IPR035985">
    <property type="entry name" value="Ubiquitin-activating_enz"/>
</dbReference>
<keyword evidence="1" id="KW-0614">Plasmid</keyword>
<protein>
    <submittedName>
        <fullName evidence="1">Bacteriocin biosynthesis cyclodehydratase domain protein</fullName>
    </submittedName>
</protein>
<dbReference type="Gene3D" id="3.40.50.720">
    <property type="entry name" value="NAD(P)-binding Rossmann-like Domain"/>
    <property type="match status" value="1"/>
</dbReference>
<dbReference type="SUPFAM" id="SSF69572">
    <property type="entry name" value="Activating enzymes of the ubiquitin-like proteins"/>
    <property type="match status" value="1"/>
</dbReference>
<sequence>MTGALLFAAVHVAAAAKKQAPYVTGLIIYLGGKKMILRSDVHWKMKNNIGYLKMGESVFSLNGLNVEDQERYWDILIDENISTEQIVEFRKKEDGFDQFVDFLERIGAFISGDVWETFGKEVGLQLKEYTNVAETFRITVVGDKELVDYSTEILKETYPNIQSRLEDAQLGIMITHKYSHQNRLKLNKILHDAKIPFIVVTVEPFNTWIGPFVLPDETACINCLSKRERENKIYAEEHNLFEDVEPRNSNQIPMTFVKTALEITNTQISKYIMHTLGNYVMLGLVNTAIEYQWINDKVINHKIIRHPGCDICYPSHKMTHTEIWTEKI</sequence>
<organism evidence="1 2">
    <name type="scientific">Bacillus thuringiensis</name>
    <dbReference type="NCBI Taxonomy" id="1428"/>
    <lineage>
        <taxon>Bacteria</taxon>
        <taxon>Bacillati</taxon>
        <taxon>Bacillota</taxon>
        <taxon>Bacilli</taxon>
        <taxon>Bacillales</taxon>
        <taxon>Bacillaceae</taxon>
        <taxon>Bacillus</taxon>
        <taxon>Bacillus cereus group</taxon>
    </lineage>
</organism>
<accession>A0AB33AQ38</accession>
<dbReference type="AlphaFoldDB" id="A0AB33AQ38"/>
<dbReference type="EMBL" id="CP009332">
    <property type="protein sequence ID" value="AJG73610.1"/>
    <property type="molecule type" value="Genomic_DNA"/>
</dbReference>
<dbReference type="NCBIfam" id="TIGR03882">
    <property type="entry name" value="cyclo_dehyd_2"/>
    <property type="match status" value="1"/>
</dbReference>
<dbReference type="Proteomes" id="UP000031876">
    <property type="component" value="Plasmid 3"/>
</dbReference>
<name>A0AB33AQ38_BACTU</name>
<proteinExistence type="predicted"/>
<gene>
    <name evidence="1" type="ORF">BF38_6159</name>
</gene>
<dbReference type="KEGG" id="btw:BF38_6159"/>
<reference evidence="1 2" key="1">
    <citation type="journal article" date="2015" name="Genome Announc.">
        <title>Complete genome sequences for 35 biothreat assay-relevant bacillus species.</title>
        <authorList>
            <person name="Johnson S.L."/>
            <person name="Daligault H.E."/>
            <person name="Davenport K.W."/>
            <person name="Jaissle J."/>
            <person name="Frey K.G."/>
            <person name="Ladner J.T."/>
            <person name="Broomall S.M."/>
            <person name="Bishop-Lilly K.A."/>
            <person name="Bruce D.C."/>
            <person name="Gibbons H.S."/>
            <person name="Coyne S.R."/>
            <person name="Lo C.C."/>
            <person name="Meincke L."/>
            <person name="Munk A.C."/>
            <person name="Koroleva G.I."/>
            <person name="Rosenzweig C.N."/>
            <person name="Palacios G.F."/>
            <person name="Redden C.L."/>
            <person name="Minogue T.D."/>
            <person name="Chain P.S."/>
        </authorList>
    </citation>
    <scope>NUCLEOTIDE SEQUENCE [LARGE SCALE GENOMIC DNA]</scope>
    <source>
        <strain evidence="1 2">HD1011</strain>
    </source>
</reference>
<dbReference type="GO" id="GO:0008641">
    <property type="term" value="F:ubiquitin-like modifier activating enzyme activity"/>
    <property type="evidence" value="ECO:0007669"/>
    <property type="project" value="InterPro"/>
</dbReference>